<keyword evidence="3" id="KW-1185">Reference proteome</keyword>
<evidence type="ECO:0000313" key="2">
    <source>
        <dbReference type="EMBL" id="GAA4776514.1"/>
    </source>
</evidence>
<evidence type="ECO:0000313" key="3">
    <source>
        <dbReference type="Proteomes" id="UP001501147"/>
    </source>
</evidence>
<dbReference type="EMBL" id="BAABJV010000005">
    <property type="protein sequence ID" value="GAA4776514.1"/>
    <property type="molecule type" value="Genomic_DNA"/>
</dbReference>
<dbReference type="RefSeq" id="WP_345613518.1">
    <property type="nucleotide sequence ID" value="NZ_BAABJV010000005.1"/>
</dbReference>
<reference evidence="3" key="1">
    <citation type="journal article" date="2019" name="Int. J. Syst. Evol. Microbiol.">
        <title>The Global Catalogue of Microorganisms (GCM) 10K type strain sequencing project: providing services to taxonomists for standard genome sequencing and annotation.</title>
        <authorList>
            <consortium name="The Broad Institute Genomics Platform"/>
            <consortium name="The Broad Institute Genome Sequencing Center for Infectious Disease"/>
            <person name="Wu L."/>
            <person name="Ma J."/>
        </authorList>
    </citation>
    <scope>NUCLEOTIDE SEQUENCE [LARGE SCALE GENOMIC DNA]</scope>
    <source>
        <strain evidence="3">JCM 18324</strain>
    </source>
</reference>
<dbReference type="Proteomes" id="UP001501147">
    <property type="component" value="Unassembled WGS sequence"/>
</dbReference>
<feature type="domain" description="DUF4097" evidence="1">
    <location>
        <begin position="106"/>
        <end position="217"/>
    </location>
</feature>
<evidence type="ECO:0000259" key="1">
    <source>
        <dbReference type="Pfam" id="PF13349"/>
    </source>
</evidence>
<name>A0ABP9A9V1_9ACTN</name>
<comment type="caution">
    <text evidence="2">The sequence shown here is derived from an EMBL/GenBank/DDBJ whole genome shotgun (WGS) entry which is preliminary data.</text>
</comment>
<accession>A0ABP9A9V1</accession>
<dbReference type="Pfam" id="PF13349">
    <property type="entry name" value="DUF4097"/>
    <property type="match status" value="1"/>
</dbReference>
<proteinExistence type="predicted"/>
<organism evidence="2 3">
    <name type="scientific">Streptomyces sanyensis</name>
    <dbReference type="NCBI Taxonomy" id="568869"/>
    <lineage>
        <taxon>Bacteria</taxon>
        <taxon>Bacillati</taxon>
        <taxon>Actinomycetota</taxon>
        <taxon>Actinomycetes</taxon>
        <taxon>Kitasatosporales</taxon>
        <taxon>Streptomycetaceae</taxon>
        <taxon>Streptomyces</taxon>
    </lineage>
</organism>
<dbReference type="InterPro" id="IPR025164">
    <property type="entry name" value="Toastrack_DUF4097"/>
</dbReference>
<sequence>MQTFDTPAPISAVLDVPAGTIRLVAEDRTDTTVEVLPADAARSRDVRAAREIRVAYRDGVLRIAAPEARKRPLGHSGAVEVAVRLPAGSHVEATTAAAGLRGVGRLGTVAFHGAQGEVRLDEAGDARLAVQDGDIVVGRLTGSAEISSSRGNLTVDEVERGTVTLRTAQGDISVGAARGTSAALDAGTSSGRIRNALGNAEGAPDLTIHATTQQGDITARSL</sequence>
<protein>
    <submittedName>
        <fullName evidence="2">DUF4097 family beta strand repeat-containing protein</fullName>
    </submittedName>
</protein>
<gene>
    <name evidence="2" type="ORF">GCM10023329_26660</name>
</gene>